<sequence length="40" mass="4903">MFGEVQTEKETLSTNKSIWPITKRQMDIWINKRCNEKDRF</sequence>
<gene>
    <name evidence="1" type="ORF">M119_4694</name>
</gene>
<evidence type="ECO:0000313" key="2">
    <source>
        <dbReference type="Proteomes" id="UP000021175"/>
    </source>
</evidence>
<proteinExistence type="predicted"/>
<reference evidence="1 2" key="1">
    <citation type="submission" date="2014-02" db="EMBL/GenBank/DDBJ databases">
        <authorList>
            <person name="Sears C."/>
            <person name="Carroll K."/>
            <person name="Sack B.R."/>
            <person name="Qadri F."/>
            <person name="Myers L.L."/>
            <person name="Chung G.-T."/>
            <person name="Escheverria P."/>
            <person name="Fraser C.M."/>
            <person name="Sadzewicz L."/>
            <person name="Shefchek K.A."/>
            <person name="Tallon L."/>
            <person name="Das S.P."/>
            <person name="Daugherty S."/>
            <person name="Mongodin E.F."/>
        </authorList>
    </citation>
    <scope>NUCLEOTIDE SEQUENCE [LARGE SCALE GENOMIC DNA]</scope>
    <source>
        <strain evidence="1 2">3783N1-6</strain>
    </source>
</reference>
<accession>A0AB73AS97</accession>
<name>A0AB73AS97_BACFG</name>
<comment type="caution">
    <text evidence="1">The sequence shown here is derived from an EMBL/GenBank/DDBJ whole genome shotgun (WGS) entry which is preliminary data.</text>
</comment>
<dbReference type="EMBL" id="JGEU01000010">
    <property type="protein sequence ID" value="EYB12105.1"/>
    <property type="molecule type" value="Genomic_DNA"/>
</dbReference>
<evidence type="ECO:0000313" key="1">
    <source>
        <dbReference type="EMBL" id="EYB12105.1"/>
    </source>
</evidence>
<dbReference type="AlphaFoldDB" id="A0AB73AS97"/>
<protein>
    <submittedName>
        <fullName evidence="1">Uncharacterized protein</fullName>
    </submittedName>
</protein>
<organism evidence="1 2">
    <name type="scientific">Bacteroides fragilis str. 3783N1-6</name>
    <dbReference type="NCBI Taxonomy" id="1339310"/>
    <lineage>
        <taxon>Bacteria</taxon>
        <taxon>Pseudomonadati</taxon>
        <taxon>Bacteroidota</taxon>
        <taxon>Bacteroidia</taxon>
        <taxon>Bacteroidales</taxon>
        <taxon>Bacteroidaceae</taxon>
        <taxon>Bacteroides</taxon>
    </lineage>
</organism>
<dbReference type="Proteomes" id="UP000021175">
    <property type="component" value="Unassembled WGS sequence"/>
</dbReference>